<dbReference type="SUPFAM" id="SSF55961">
    <property type="entry name" value="Bet v1-like"/>
    <property type="match status" value="1"/>
</dbReference>
<dbReference type="AlphaFoldDB" id="A0A840N9H3"/>
<dbReference type="PANTHER" id="PTHR38588:SF1">
    <property type="entry name" value="BLL0334 PROTEIN"/>
    <property type="match status" value="1"/>
</dbReference>
<organism evidence="1 2">
    <name type="scientific">Afipia massiliensis</name>
    <dbReference type="NCBI Taxonomy" id="211460"/>
    <lineage>
        <taxon>Bacteria</taxon>
        <taxon>Pseudomonadati</taxon>
        <taxon>Pseudomonadota</taxon>
        <taxon>Alphaproteobacteria</taxon>
        <taxon>Hyphomicrobiales</taxon>
        <taxon>Nitrobacteraceae</taxon>
        <taxon>Afipia</taxon>
    </lineage>
</organism>
<sequence>MDFKMEAILPNSPSDVWLVMVDIGRIAACIPGCEQIEEREKLKLYRAVLKQKIGPFKLEVPAEIVVDDYEEPNFVRARAVGKDKFTGTTLTVNLEVKLGSEGKAGSRLGVDANLQVAGRLASLGYSIIKKKAEENFAQFDERLRAELEKI</sequence>
<protein>
    <recommendedName>
        <fullName evidence="3">Carbon monoxide dehydrogenase</fullName>
    </recommendedName>
</protein>
<dbReference type="InterPro" id="IPR010419">
    <property type="entry name" value="CO_DH_gsu"/>
</dbReference>
<gene>
    <name evidence="1" type="ORF">HNQ36_005205</name>
</gene>
<evidence type="ECO:0000313" key="1">
    <source>
        <dbReference type="EMBL" id="MBB5055194.1"/>
    </source>
</evidence>
<dbReference type="InterPro" id="IPR023393">
    <property type="entry name" value="START-like_dom_sf"/>
</dbReference>
<proteinExistence type="predicted"/>
<dbReference type="PANTHER" id="PTHR38588">
    <property type="entry name" value="BLL0334 PROTEIN"/>
    <property type="match status" value="1"/>
</dbReference>
<comment type="caution">
    <text evidence="1">The sequence shown here is derived from an EMBL/GenBank/DDBJ whole genome shotgun (WGS) entry which is preliminary data.</text>
</comment>
<dbReference type="Gene3D" id="3.30.530.20">
    <property type="match status" value="1"/>
</dbReference>
<dbReference type="Proteomes" id="UP000521227">
    <property type="component" value="Unassembled WGS sequence"/>
</dbReference>
<name>A0A840N9H3_9BRAD</name>
<dbReference type="RefSeq" id="WP_184090593.1">
    <property type="nucleotide sequence ID" value="NZ_JACHIJ010000012.1"/>
</dbReference>
<dbReference type="EMBL" id="JACHIJ010000012">
    <property type="protein sequence ID" value="MBB5055194.1"/>
    <property type="molecule type" value="Genomic_DNA"/>
</dbReference>
<evidence type="ECO:0008006" key="3">
    <source>
        <dbReference type="Google" id="ProtNLM"/>
    </source>
</evidence>
<evidence type="ECO:0000313" key="2">
    <source>
        <dbReference type="Proteomes" id="UP000521227"/>
    </source>
</evidence>
<reference evidence="1 2" key="1">
    <citation type="submission" date="2020-08" db="EMBL/GenBank/DDBJ databases">
        <title>Genomic Encyclopedia of Type Strains, Phase IV (KMG-IV): sequencing the most valuable type-strain genomes for metagenomic binning, comparative biology and taxonomic classification.</title>
        <authorList>
            <person name="Goeker M."/>
        </authorList>
    </citation>
    <scope>NUCLEOTIDE SEQUENCE [LARGE SCALE GENOMIC DNA]</scope>
    <source>
        <strain evidence="1 2">DSM 17498</strain>
    </source>
</reference>
<accession>A0A840N9H3</accession>
<dbReference type="Pfam" id="PF06240">
    <property type="entry name" value="COXG"/>
    <property type="match status" value="1"/>
</dbReference>